<feature type="region of interest" description="Disordered" evidence="2">
    <location>
        <begin position="193"/>
        <end position="212"/>
    </location>
</feature>
<proteinExistence type="predicted"/>
<comment type="caution">
    <text evidence="3">The sequence shown here is derived from an EMBL/GenBank/DDBJ whole genome shotgun (WGS) entry which is preliminary data.</text>
</comment>
<evidence type="ECO:0000313" key="3">
    <source>
        <dbReference type="EMBL" id="HDK37420.1"/>
    </source>
</evidence>
<keyword evidence="1" id="KW-0175">Coiled coil</keyword>
<organism evidence="3">
    <name type="scientific">Thiolapillus brandeum</name>
    <dbReference type="NCBI Taxonomy" id="1076588"/>
    <lineage>
        <taxon>Bacteria</taxon>
        <taxon>Pseudomonadati</taxon>
        <taxon>Pseudomonadota</taxon>
        <taxon>Gammaproteobacteria</taxon>
        <taxon>Chromatiales</taxon>
        <taxon>Sedimenticolaceae</taxon>
        <taxon>Thiolapillus</taxon>
    </lineage>
</organism>
<evidence type="ECO:0000256" key="1">
    <source>
        <dbReference type="SAM" id="Coils"/>
    </source>
</evidence>
<dbReference type="AlphaFoldDB" id="A0A831NVD2"/>
<name>A0A831NVD2_9GAMM</name>
<dbReference type="EMBL" id="DRCV01000009">
    <property type="protein sequence ID" value="HDK37420.1"/>
    <property type="molecule type" value="Genomic_DNA"/>
</dbReference>
<feature type="region of interest" description="Disordered" evidence="2">
    <location>
        <begin position="15"/>
        <end position="58"/>
    </location>
</feature>
<accession>A0A831NVD2</accession>
<sequence>MSESLNTQLAEAFGLAQSAEAAPEAAPEVTPEEGQETVEAGQQEQADNVQAEGDAGDSGFYITDLAEDLGVDISELYGLKVDIGDGKEMTIGELKDLKQGTSEDVLAKERESIDQYRSQVMEQTRQEREQMLQQARGVAEMPEKVQGLKSELISLTQRYQSVDWGSVEKQDPGQAALLKQKFTEMYNQTQAELGQAEQAAGQQQQADRGQLMQTSNAEFARRVPGWQDNDVRSKEIDLIKVMTQRYGFTDQEVGQTIDPRLRHMLRDYAVLQAKYDGANANAKKVVGKGNAVLREAALASRARHKTGTDEIIGKAKDTRDKRDIMAAQKALLNEAGVM</sequence>
<feature type="coiled-coil region" evidence="1">
    <location>
        <begin position="106"/>
        <end position="141"/>
    </location>
</feature>
<evidence type="ECO:0000256" key="2">
    <source>
        <dbReference type="SAM" id="MobiDB-lite"/>
    </source>
</evidence>
<reference evidence="3" key="1">
    <citation type="journal article" date="2020" name="mSystems">
        <title>Genome- and Community-Level Interaction Insights into Carbon Utilization and Element Cycling Functions of Hydrothermarchaeota in Hydrothermal Sediment.</title>
        <authorList>
            <person name="Zhou Z."/>
            <person name="Liu Y."/>
            <person name="Xu W."/>
            <person name="Pan J."/>
            <person name="Luo Z.H."/>
            <person name="Li M."/>
        </authorList>
    </citation>
    <scope>NUCLEOTIDE SEQUENCE [LARGE SCALE GENOMIC DNA]</scope>
    <source>
        <strain evidence="3">HyVt-26</strain>
    </source>
</reference>
<feature type="compositionally biased region" description="Low complexity" evidence="2">
    <location>
        <begin position="19"/>
        <end position="29"/>
    </location>
</feature>
<dbReference type="Proteomes" id="UP000885822">
    <property type="component" value="Unassembled WGS sequence"/>
</dbReference>
<protein>
    <submittedName>
        <fullName evidence="3">Uncharacterized protein</fullName>
    </submittedName>
</protein>
<gene>
    <name evidence="3" type="ORF">ENG92_00170</name>
</gene>